<protein>
    <submittedName>
        <fullName evidence="2">Uncharacterized protein</fullName>
    </submittedName>
</protein>
<dbReference type="EMBL" id="VSRR010043924">
    <property type="protein sequence ID" value="MPC76672.1"/>
    <property type="molecule type" value="Genomic_DNA"/>
</dbReference>
<gene>
    <name evidence="2" type="ORF">E2C01_071096</name>
</gene>
<dbReference type="Proteomes" id="UP000324222">
    <property type="component" value="Unassembled WGS sequence"/>
</dbReference>
<evidence type="ECO:0000256" key="1">
    <source>
        <dbReference type="SAM" id="Phobius"/>
    </source>
</evidence>
<proteinExistence type="predicted"/>
<keyword evidence="3" id="KW-1185">Reference proteome</keyword>
<keyword evidence="1" id="KW-0472">Membrane</keyword>
<dbReference type="AlphaFoldDB" id="A0A5B7HZ41"/>
<feature type="transmembrane region" description="Helical" evidence="1">
    <location>
        <begin position="118"/>
        <end position="138"/>
    </location>
</feature>
<keyword evidence="1" id="KW-0812">Transmembrane</keyword>
<keyword evidence="1" id="KW-1133">Transmembrane helix</keyword>
<reference evidence="2 3" key="1">
    <citation type="submission" date="2019-05" db="EMBL/GenBank/DDBJ databases">
        <title>Another draft genome of Portunus trituberculatus and its Hox gene families provides insights of decapod evolution.</title>
        <authorList>
            <person name="Jeong J.-H."/>
            <person name="Song I."/>
            <person name="Kim S."/>
            <person name="Choi T."/>
            <person name="Kim D."/>
            <person name="Ryu S."/>
            <person name="Kim W."/>
        </authorList>
    </citation>
    <scope>NUCLEOTIDE SEQUENCE [LARGE SCALE GENOMIC DNA]</scope>
    <source>
        <tissue evidence="2">Muscle</tissue>
    </source>
</reference>
<name>A0A5B7HZ41_PORTR</name>
<evidence type="ECO:0000313" key="3">
    <source>
        <dbReference type="Proteomes" id="UP000324222"/>
    </source>
</evidence>
<accession>A0A5B7HZ41</accession>
<sequence length="158" mass="16909">MSQTSIHCPKCSENLPKTRSGAVYGMCPCYCHFYSSDSEKEDVRMAYPPSLPSIDIPAAESSMPQKIVVRDAVAVSFVGSLVACAVLLVVGVALFVLYQSGAVAQGTWRWSPAALVRPVAVLVVFSVLSGVTLTAGYFRSAIRPLLPPLPPLPPRPFL</sequence>
<feature type="transmembrane region" description="Helical" evidence="1">
    <location>
        <begin position="72"/>
        <end position="98"/>
    </location>
</feature>
<evidence type="ECO:0000313" key="2">
    <source>
        <dbReference type="EMBL" id="MPC76672.1"/>
    </source>
</evidence>
<organism evidence="2 3">
    <name type="scientific">Portunus trituberculatus</name>
    <name type="common">Swimming crab</name>
    <name type="synonym">Neptunus trituberculatus</name>
    <dbReference type="NCBI Taxonomy" id="210409"/>
    <lineage>
        <taxon>Eukaryota</taxon>
        <taxon>Metazoa</taxon>
        <taxon>Ecdysozoa</taxon>
        <taxon>Arthropoda</taxon>
        <taxon>Crustacea</taxon>
        <taxon>Multicrustacea</taxon>
        <taxon>Malacostraca</taxon>
        <taxon>Eumalacostraca</taxon>
        <taxon>Eucarida</taxon>
        <taxon>Decapoda</taxon>
        <taxon>Pleocyemata</taxon>
        <taxon>Brachyura</taxon>
        <taxon>Eubrachyura</taxon>
        <taxon>Portunoidea</taxon>
        <taxon>Portunidae</taxon>
        <taxon>Portuninae</taxon>
        <taxon>Portunus</taxon>
    </lineage>
</organism>
<comment type="caution">
    <text evidence="2">The sequence shown here is derived from an EMBL/GenBank/DDBJ whole genome shotgun (WGS) entry which is preliminary data.</text>
</comment>